<dbReference type="Gene3D" id="3.40.366.10">
    <property type="entry name" value="Malonyl-Coenzyme A Acyl Carrier Protein, domain 2"/>
    <property type="match status" value="1"/>
</dbReference>
<dbReference type="InterPro" id="IPR057326">
    <property type="entry name" value="KR_dom"/>
</dbReference>
<evidence type="ECO:0000256" key="7">
    <source>
        <dbReference type="PROSITE-ProRule" id="PRU01363"/>
    </source>
</evidence>
<dbReference type="SUPFAM" id="SSF53901">
    <property type="entry name" value="Thiolase-like"/>
    <property type="match status" value="1"/>
</dbReference>
<evidence type="ECO:0000256" key="3">
    <source>
        <dbReference type="ARBA" id="ARBA00022679"/>
    </source>
</evidence>
<dbReference type="InterPro" id="IPR050091">
    <property type="entry name" value="PKS_NRPS_Biosynth_Enz"/>
</dbReference>
<dbReference type="PROSITE" id="PS52004">
    <property type="entry name" value="KS3_2"/>
    <property type="match status" value="1"/>
</dbReference>
<feature type="active site" description="Proton donor; for dehydratase activity" evidence="7">
    <location>
        <position position="1083"/>
    </location>
</feature>
<dbReference type="InterPro" id="IPR049551">
    <property type="entry name" value="PKS_DH_C"/>
</dbReference>
<feature type="active site" description="Proton acceptor; for dehydratase activity" evidence="7">
    <location>
        <position position="931"/>
    </location>
</feature>
<sequence>MISRQASGSEIVIDSETCVTGYSAILPGADGLDAVWQVLSEGRCTISDMPEDRWSAARWLSPEPGLAGHSYTRRAGIVAGAFDFDAGCFGITPREAEQMDPQQRLLIEVTARAFDHAGIDPAAVEPDRVGVFIGAASLDHSTTMLQDPQMAGPQYMLGNTGSIMANRISHQWNLQGPSYIVDTACSSGLFALDHARRAIGSGQIDMAIVGAVNLLMSPMPFVGFSQAGMLSPQGLCRAFAKGADGYVRSEGAVAFVLERLDGAQAAGRRVRSVLVATSVNSAGRTPGIALPSADRQAALIEAALTEGDYDPEALAFVEAHGTGTAVGDPREADAIGRVYGRRRALPLPIGSAKSNFGHLEPASGLVGLLKAQLALERQTIPATLHCDEPNPDIDFAGLNLDVARSARALPTADRPWLAAVNSFGFGGANAHAVIRQPRPDENIPVAAAGELPPALLLSAANETTLANLARSWLTLAEAAPADLGARIATANWRRARHRHRLCLAAGRADALAQGLADWLEDPRQAAPGAAAETALRGAPVAFVYAGNGAMWAGAARTLIERDPTFRSAFNDIAEAFAGEGIAGLAEALADPDLEARLGEAELAQPLTFAIQVALTEALAEAGLRPDAVLGHSMGEVAAAIAAGRIAREDGIRIIAQRSRAFEPLRGKGGMAAFAASRAQIEALIETERITAEISAENAPDSVTVSGSDDALKALTRIARAHRIAGRILPIPYPYHSAAVETLRPALTRGLARIAPRDGSVPFYSGWDGSRYDAPLDGVYWWRNARLPVAFRAGVQAMAEDGIRVFVEISPRTVLRSYLRDTLAELDCETRVLESLDSTRAEARDAGTIARAALAAGGATDRARIIGPEQPVADGLPDYPFDRQTYRLDSPVATDIFHRRPQHPFLGTRLRPDSAEWQGEIALARTPWLGDHRVGGRVLLPATAMVEMFAHAGCEILKTEEIELRDVEFLRPLELPEKGVVEVRLVHEPTARRMRIEAGGPRGWTPVAVARLFSATTARPAPVTAPEAMGEAEPLYAGLRAAGLDYGPDFARVTVLDRDGTAVRTTLAPRDGTEGFRFDPAVADAGLHGAVLLFGGRDGDDRLRVPARIAKVRLCGRGRIVCARLTAAGGWNESLAFDTVLADATGTALLSFEGMRLRPLPAGTATPHDFWDERLVPLAGDGAATALRAAKALWGTTETASDADVLRAALGSRLAWDLLAEGAAPSDPRQEAARRWMVAAGHDRNSDVRSPDLPADCPWPTADALLTMLPEVAPGASAELKSALAAAAGEDRPADPLPQAARTLETLLDSAAPLGRIALAGLPDLGLVAAALRAAGHVTVLAEDKDALDRLRARLDTGLPMRFLALTEAGAADAVDLVLGCCLSQGFAQRESAGRLAALVAPGGALIAAEEAPDLFALMTRRHRDADALDRLEHALHAAGLDTTSAPASGSEALRLIRATRPARRAAPRPELRITGSGPLAEALRALPQGSETAVALHCAVPEEDDPLAAARIFRALPDTDGTLWIAVAETGRWEELTGWRRVVANETGRDIRLICAAPGVEAERIAALAATSPETEIRLTATGAATPRVVPVRPLSAETGPRRLVADRRGVALDGLVWQTPPARALQPSEIEIEAVASGLNFRDVMWAQSLLPPEALEAGFSGPCLGMECAGTVLRAGVQAGLKPGDRVIAMAPHAMASRVITRAEAAMPLPDTVDPEAAAGLPVVFVTADYALTEVARLAPGETVLVHGGAGGVGLAALQVARRLGARVFATAGRPAKRRLVAAMGAEAVFDSRSLGFEDEVMAATGGRGVDVVLNSLAGEAMERSLACLAPFGRFVELGKRDLYENNTIALHAMRNNIGFHAVDADQLLLHRPDAARRTLARLRDAFAEGVYQPLPVTAYPAEDVAEAIRSMQRAAHVGKIVLRAPKERGAARPAAAPIRGGWLVVGGTRGFGLETARWLATQGAEHLWLMSKSGTVAPGTLDGLGTAAEALACDVADAAALDAALTRIRAAEVPLRGVVHAAAIFDDAPLADLDEARLSAVLTPKLVGGQVLDRLTRTDALDHFWVFSSIAARFGNPAQAPYVAANRGLEGIARARREAGLPGLAIAWGPIANAGYLARETGLREALARRLPPVTTAAALDRLGRALTAGACGPTLTVAPMDWSRMAGTLPVLDTPLFDLIDIRASASGPGLFDLDELLRSKGPKEARKVLTRLLVEEAAQLMRAAPGDIDPRQPLELMGFDSLMAINLRMAVEERLGANVPVMSIDDGLTLAGLVNRIIEAGGAPGAEAGDAMVEEMARRHLADGTLDEERLEQIRTLSQGRTGGR</sequence>
<keyword evidence="6" id="KW-0012">Acyltransferase</keyword>
<feature type="compositionally biased region" description="Polar residues" evidence="8">
    <location>
        <begin position="2320"/>
        <end position="2330"/>
    </location>
</feature>
<dbReference type="GO" id="GO:0004315">
    <property type="term" value="F:3-oxoacyl-[acyl-carrier-protein] synthase activity"/>
    <property type="evidence" value="ECO:0007669"/>
    <property type="project" value="InterPro"/>
</dbReference>
<dbReference type="PANTHER" id="PTHR43775:SF37">
    <property type="entry name" value="SI:DKEY-61P9.11"/>
    <property type="match status" value="1"/>
</dbReference>
<dbReference type="GO" id="GO:0016491">
    <property type="term" value="F:oxidoreductase activity"/>
    <property type="evidence" value="ECO:0007669"/>
    <property type="project" value="InterPro"/>
</dbReference>
<dbReference type="InterPro" id="IPR020843">
    <property type="entry name" value="ER"/>
</dbReference>
<dbReference type="InterPro" id="IPR020806">
    <property type="entry name" value="PKS_PP-bd"/>
</dbReference>
<accession>A0A0D6AXZ3</accession>
<evidence type="ECO:0000259" key="11">
    <source>
        <dbReference type="PROSITE" id="PS52019"/>
    </source>
</evidence>
<dbReference type="PANTHER" id="PTHR43775">
    <property type="entry name" value="FATTY ACID SYNTHASE"/>
    <property type="match status" value="1"/>
</dbReference>
<dbReference type="SMART" id="SM00829">
    <property type="entry name" value="PKS_ER"/>
    <property type="match status" value="1"/>
</dbReference>
<evidence type="ECO:0000256" key="1">
    <source>
        <dbReference type="ARBA" id="ARBA00022450"/>
    </source>
</evidence>
<dbReference type="Gene3D" id="3.90.180.10">
    <property type="entry name" value="Medium-chain alcohol dehydrogenases, catalytic domain"/>
    <property type="match status" value="1"/>
</dbReference>
<keyword evidence="4" id="KW-0521">NADP</keyword>
<dbReference type="SMART" id="SM00823">
    <property type="entry name" value="PKS_PP"/>
    <property type="match status" value="1"/>
</dbReference>
<dbReference type="CDD" id="cd05195">
    <property type="entry name" value="enoyl_red"/>
    <property type="match status" value="1"/>
</dbReference>
<dbReference type="InterPro" id="IPR036291">
    <property type="entry name" value="NAD(P)-bd_dom_sf"/>
</dbReference>
<feature type="compositionally biased region" description="Basic and acidic residues" evidence="8">
    <location>
        <begin position="2308"/>
        <end position="2318"/>
    </location>
</feature>
<dbReference type="EMBL" id="AP014800">
    <property type="protein sequence ID" value="BAQ67768.1"/>
    <property type="molecule type" value="Genomic_DNA"/>
</dbReference>
<dbReference type="InterPro" id="IPR011032">
    <property type="entry name" value="GroES-like_sf"/>
</dbReference>
<dbReference type="PROSITE" id="PS52019">
    <property type="entry name" value="PKS_MFAS_DH"/>
    <property type="match status" value="1"/>
</dbReference>
<name>A0A0D6AXZ3_RHOSU</name>
<dbReference type="eggNOG" id="COG3321">
    <property type="taxonomic scope" value="Bacteria"/>
</dbReference>
<evidence type="ECO:0000256" key="6">
    <source>
        <dbReference type="ARBA" id="ARBA00023315"/>
    </source>
</evidence>
<gene>
    <name evidence="12" type="primary">wcbR</name>
    <name evidence="12" type="ORF">NHU_00599</name>
</gene>
<dbReference type="Pfam" id="PF00109">
    <property type="entry name" value="ketoacyl-synt"/>
    <property type="match status" value="1"/>
</dbReference>
<feature type="region of interest" description="C-terminal hotdog fold" evidence="7">
    <location>
        <begin position="1026"/>
        <end position="1165"/>
    </location>
</feature>
<dbReference type="SMART" id="SM00825">
    <property type="entry name" value="PKS_KS"/>
    <property type="match status" value="1"/>
</dbReference>
<dbReference type="InterPro" id="IPR013149">
    <property type="entry name" value="ADH-like_C"/>
</dbReference>
<dbReference type="Gene3D" id="3.40.50.720">
    <property type="entry name" value="NAD(P)-binding Rossmann-like Domain"/>
    <property type="match status" value="1"/>
</dbReference>
<dbReference type="InterPro" id="IPR016035">
    <property type="entry name" value="Acyl_Trfase/lysoPLipase"/>
</dbReference>
<evidence type="ECO:0000256" key="4">
    <source>
        <dbReference type="ARBA" id="ARBA00022857"/>
    </source>
</evidence>
<dbReference type="SUPFAM" id="SSF52151">
    <property type="entry name" value="FabD/lysophospholipase-like"/>
    <property type="match status" value="1"/>
</dbReference>
<dbReference type="InterPro" id="IPR001227">
    <property type="entry name" value="Ac_transferase_dom_sf"/>
</dbReference>
<dbReference type="GO" id="GO:0008270">
    <property type="term" value="F:zinc ion binding"/>
    <property type="evidence" value="ECO:0007669"/>
    <property type="project" value="InterPro"/>
</dbReference>
<evidence type="ECO:0000259" key="10">
    <source>
        <dbReference type="PROSITE" id="PS52004"/>
    </source>
</evidence>
<dbReference type="InterPro" id="IPR042104">
    <property type="entry name" value="PKS_dehydratase_sf"/>
</dbReference>
<dbReference type="Gene3D" id="3.40.47.10">
    <property type="match status" value="1"/>
</dbReference>
<dbReference type="InterPro" id="IPR013968">
    <property type="entry name" value="PKS_KR"/>
</dbReference>
<dbReference type="InterPro" id="IPR020807">
    <property type="entry name" value="PKS_DH"/>
</dbReference>
<evidence type="ECO:0000256" key="5">
    <source>
        <dbReference type="ARBA" id="ARBA00023268"/>
    </source>
</evidence>
<evidence type="ECO:0000256" key="8">
    <source>
        <dbReference type="SAM" id="MobiDB-lite"/>
    </source>
</evidence>
<dbReference type="PROSITE" id="PS50075">
    <property type="entry name" value="CARRIER"/>
    <property type="match status" value="1"/>
</dbReference>
<dbReference type="SUPFAM" id="SSF50129">
    <property type="entry name" value="GroES-like"/>
    <property type="match status" value="1"/>
</dbReference>
<organism evidence="12 13">
    <name type="scientific">Rhodovulum sulfidophilum</name>
    <name type="common">Rhodobacter sulfidophilus</name>
    <dbReference type="NCBI Taxonomy" id="35806"/>
    <lineage>
        <taxon>Bacteria</taxon>
        <taxon>Pseudomonadati</taxon>
        <taxon>Pseudomonadota</taxon>
        <taxon>Alphaproteobacteria</taxon>
        <taxon>Rhodobacterales</taxon>
        <taxon>Paracoccaceae</taxon>
        <taxon>Rhodovulum</taxon>
    </lineage>
</organism>
<dbReference type="InterPro" id="IPR018201">
    <property type="entry name" value="Ketoacyl_synth_AS"/>
</dbReference>
<dbReference type="PATRIC" id="fig|35806.4.peg.616"/>
<dbReference type="PROSITE" id="PS00606">
    <property type="entry name" value="KS3_1"/>
    <property type="match status" value="1"/>
</dbReference>
<dbReference type="InterPro" id="IPR016036">
    <property type="entry name" value="Malonyl_transacylase_ACP-bd"/>
</dbReference>
<dbReference type="PROSITE" id="PS01162">
    <property type="entry name" value="QOR_ZETA_CRYSTAL"/>
    <property type="match status" value="1"/>
</dbReference>
<keyword evidence="5" id="KW-0511">Multifunctional enzyme</keyword>
<dbReference type="GO" id="GO:0031177">
    <property type="term" value="F:phosphopantetheine binding"/>
    <property type="evidence" value="ECO:0007669"/>
    <property type="project" value="InterPro"/>
</dbReference>
<dbReference type="SMART" id="SM00822">
    <property type="entry name" value="PKS_KR"/>
    <property type="match status" value="1"/>
</dbReference>
<feature type="domain" description="Carrier" evidence="9">
    <location>
        <begin position="2209"/>
        <end position="2286"/>
    </location>
</feature>
<dbReference type="Pfam" id="PF00107">
    <property type="entry name" value="ADH_zinc_N"/>
    <property type="match status" value="1"/>
</dbReference>
<dbReference type="Pfam" id="PF00698">
    <property type="entry name" value="Acyl_transf_1"/>
    <property type="match status" value="1"/>
</dbReference>
<dbReference type="PROSITE" id="PS00012">
    <property type="entry name" value="PHOSPHOPANTETHEINE"/>
    <property type="match status" value="1"/>
</dbReference>
<dbReference type="Pfam" id="PF21089">
    <property type="entry name" value="PKS_DH_N"/>
    <property type="match status" value="1"/>
</dbReference>
<dbReference type="Pfam" id="PF16197">
    <property type="entry name" value="KAsynt_C_assoc"/>
    <property type="match status" value="1"/>
</dbReference>
<dbReference type="InterPro" id="IPR049552">
    <property type="entry name" value="PKS_DH_N"/>
</dbReference>
<dbReference type="InterPro" id="IPR014043">
    <property type="entry name" value="Acyl_transferase_dom"/>
</dbReference>
<feature type="region of interest" description="N-terminal hotdog fold" evidence="7">
    <location>
        <begin position="902"/>
        <end position="1015"/>
    </location>
</feature>
<dbReference type="Gene3D" id="3.30.70.3290">
    <property type="match status" value="1"/>
</dbReference>
<dbReference type="Pfam" id="PF08659">
    <property type="entry name" value="KR"/>
    <property type="match status" value="1"/>
</dbReference>
<dbReference type="GO" id="GO:0004312">
    <property type="term" value="F:fatty acid synthase activity"/>
    <property type="evidence" value="ECO:0007669"/>
    <property type="project" value="TreeGrafter"/>
</dbReference>
<evidence type="ECO:0000259" key="9">
    <source>
        <dbReference type="PROSITE" id="PS50075"/>
    </source>
</evidence>
<dbReference type="SMART" id="SM00827">
    <property type="entry name" value="PKS_AT"/>
    <property type="match status" value="1"/>
</dbReference>
<dbReference type="InterPro" id="IPR006162">
    <property type="entry name" value="Ppantetheine_attach_site"/>
</dbReference>
<dbReference type="GO" id="GO:0006633">
    <property type="term" value="P:fatty acid biosynthetic process"/>
    <property type="evidence" value="ECO:0007669"/>
    <property type="project" value="InterPro"/>
</dbReference>
<dbReference type="SUPFAM" id="SSF51735">
    <property type="entry name" value="NAD(P)-binding Rossmann-fold domains"/>
    <property type="match status" value="2"/>
</dbReference>
<dbReference type="Gene3D" id="3.10.129.110">
    <property type="entry name" value="Polyketide synthase dehydratase"/>
    <property type="match status" value="1"/>
</dbReference>
<dbReference type="Pfam" id="PF02801">
    <property type="entry name" value="Ketoacyl-synt_C"/>
    <property type="match status" value="1"/>
</dbReference>
<reference evidence="12 13" key="1">
    <citation type="submission" date="2015-02" db="EMBL/GenBank/DDBJ databases">
        <title>Genome sequene of Rhodovulum sulfidophilum DSM 2351.</title>
        <authorList>
            <person name="Nagao N."/>
        </authorList>
    </citation>
    <scope>NUCLEOTIDE SEQUENCE [LARGE SCALE GENOMIC DNA]</scope>
    <source>
        <strain evidence="12 13">DSM 2351</strain>
    </source>
</reference>
<keyword evidence="3" id="KW-0808">Transferase</keyword>
<dbReference type="Pfam" id="PF00550">
    <property type="entry name" value="PP-binding"/>
    <property type="match status" value="1"/>
</dbReference>
<dbReference type="InterPro" id="IPR036736">
    <property type="entry name" value="ACP-like_sf"/>
</dbReference>
<dbReference type="InterPro" id="IPR020841">
    <property type="entry name" value="PKS_Beta-ketoAc_synthase_dom"/>
</dbReference>
<evidence type="ECO:0000313" key="12">
    <source>
        <dbReference type="EMBL" id="BAQ67768.1"/>
    </source>
</evidence>
<protein>
    <submittedName>
        <fullName evidence="12">Capsular polysaccharide biosynthesis fatty acid synthase</fullName>
    </submittedName>
</protein>
<dbReference type="InterPro" id="IPR014031">
    <property type="entry name" value="Ketoacyl_synth_C"/>
</dbReference>
<dbReference type="Gene3D" id="1.10.1200.10">
    <property type="entry name" value="ACP-like"/>
    <property type="match status" value="1"/>
</dbReference>
<dbReference type="InterPro" id="IPR032821">
    <property type="entry name" value="PKS_assoc"/>
</dbReference>
<keyword evidence="2" id="KW-0597">Phosphoprotein</keyword>
<feature type="domain" description="Ketosynthase family 3 (KS3)" evidence="10">
    <location>
        <begin position="14"/>
        <end position="436"/>
    </location>
</feature>
<keyword evidence="1" id="KW-0596">Phosphopantetheine</keyword>
<dbReference type="CDD" id="cd00833">
    <property type="entry name" value="PKS"/>
    <property type="match status" value="1"/>
</dbReference>
<feature type="region of interest" description="Disordered" evidence="8">
    <location>
        <begin position="2308"/>
        <end position="2330"/>
    </location>
</feature>
<dbReference type="InterPro" id="IPR049900">
    <property type="entry name" value="PKS_mFAS_DH"/>
</dbReference>
<dbReference type="Proteomes" id="UP000064912">
    <property type="component" value="Chromosome"/>
</dbReference>
<dbReference type="SUPFAM" id="SSF47336">
    <property type="entry name" value="ACP-like"/>
    <property type="match status" value="1"/>
</dbReference>
<dbReference type="KEGG" id="rsu:NHU_00599"/>
<dbReference type="SUPFAM" id="SSF55048">
    <property type="entry name" value="Probable ACP-binding domain of malonyl-CoA ACP transacylase"/>
    <property type="match status" value="1"/>
</dbReference>
<proteinExistence type="predicted"/>
<dbReference type="FunFam" id="3.40.50.720:FF:000209">
    <property type="entry name" value="Polyketide synthase Pks12"/>
    <property type="match status" value="1"/>
</dbReference>
<dbReference type="InterPro" id="IPR002364">
    <property type="entry name" value="Quin_OxRdtase/zeta-crystal_CS"/>
</dbReference>
<dbReference type="InterPro" id="IPR014030">
    <property type="entry name" value="Ketoacyl_synth_N"/>
</dbReference>
<dbReference type="InterPro" id="IPR016039">
    <property type="entry name" value="Thiolase-like"/>
</dbReference>
<dbReference type="InterPro" id="IPR009081">
    <property type="entry name" value="PP-bd_ACP"/>
</dbReference>
<evidence type="ECO:0000256" key="2">
    <source>
        <dbReference type="ARBA" id="ARBA00022553"/>
    </source>
</evidence>
<feature type="domain" description="PKS/mFAS DH" evidence="11">
    <location>
        <begin position="902"/>
        <end position="1165"/>
    </location>
</feature>
<dbReference type="SMART" id="SM00826">
    <property type="entry name" value="PKS_DH"/>
    <property type="match status" value="1"/>
</dbReference>
<dbReference type="Pfam" id="PF14765">
    <property type="entry name" value="PS-DH"/>
    <property type="match status" value="1"/>
</dbReference>
<evidence type="ECO:0000313" key="13">
    <source>
        <dbReference type="Proteomes" id="UP000064912"/>
    </source>
</evidence>